<dbReference type="PANTHER" id="PTHR30086:SF20">
    <property type="entry name" value="ARGININE EXPORTER PROTEIN ARGO-RELATED"/>
    <property type="match status" value="1"/>
</dbReference>
<feature type="transmembrane region" description="Helical" evidence="6">
    <location>
        <begin position="6"/>
        <end position="29"/>
    </location>
</feature>
<keyword evidence="3 6" id="KW-0812">Transmembrane</keyword>
<name>A0A4U6QWJ7_9GAMM</name>
<dbReference type="InterPro" id="IPR001123">
    <property type="entry name" value="LeuE-type"/>
</dbReference>
<dbReference type="GO" id="GO:0005886">
    <property type="term" value="C:plasma membrane"/>
    <property type="evidence" value="ECO:0007669"/>
    <property type="project" value="UniProtKB-SubCell"/>
</dbReference>
<feature type="transmembrane region" description="Helical" evidence="6">
    <location>
        <begin position="75"/>
        <end position="94"/>
    </location>
</feature>
<dbReference type="Proteomes" id="UP000308488">
    <property type="component" value="Unassembled WGS sequence"/>
</dbReference>
<reference evidence="7 8" key="1">
    <citation type="submission" date="2019-05" db="EMBL/GenBank/DDBJ databases">
        <title>Marinobacter panjinensis sp. nov., a moderately halophilic bacterium isolated from sea tidal flat environment.</title>
        <authorList>
            <person name="Yang W."/>
            <person name="An M."/>
            <person name="He W."/>
            <person name="Luo X."/>
            <person name="Zhu L."/>
            <person name="Chen G."/>
            <person name="Zhang Y."/>
            <person name="Wang Y."/>
        </authorList>
    </citation>
    <scope>NUCLEOTIDE SEQUENCE [LARGE SCALE GENOMIC DNA]</scope>
    <source>
        <strain evidence="7 8">PJ-16</strain>
    </source>
</reference>
<feature type="transmembrane region" description="Helical" evidence="6">
    <location>
        <begin position="50"/>
        <end position="69"/>
    </location>
</feature>
<dbReference type="PIRSF" id="PIRSF006324">
    <property type="entry name" value="LeuE"/>
    <property type="match status" value="1"/>
</dbReference>
<dbReference type="AlphaFoldDB" id="A0A4U6QWJ7"/>
<dbReference type="RefSeq" id="WP_137437738.1">
    <property type="nucleotide sequence ID" value="NZ_JANRHC010000003.1"/>
</dbReference>
<keyword evidence="4 6" id="KW-1133">Transmembrane helix</keyword>
<evidence type="ECO:0000256" key="6">
    <source>
        <dbReference type="SAM" id="Phobius"/>
    </source>
</evidence>
<proteinExistence type="predicted"/>
<dbReference type="Pfam" id="PF01810">
    <property type="entry name" value="LysE"/>
    <property type="match status" value="1"/>
</dbReference>
<organism evidence="7 8">
    <name type="scientific">Marinobacter panjinensis</name>
    <dbReference type="NCBI Taxonomy" id="2576384"/>
    <lineage>
        <taxon>Bacteria</taxon>
        <taxon>Pseudomonadati</taxon>
        <taxon>Pseudomonadota</taxon>
        <taxon>Gammaproteobacteria</taxon>
        <taxon>Pseudomonadales</taxon>
        <taxon>Marinobacteraceae</taxon>
        <taxon>Marinobacter</taxon>
    </lineage>
</organism>
<feature type="transmembrane region" description="Helical" evidence="6">
    <location>
        <begin position="134"/>
        <end position="155"/>
    </location>
</feature>
<evidence type="ECO:0000256" key="2">
    <source>
        <dbReference type="ARBA" id="ARBA00022475"/>
    </source>
</evidence>
<accession>A0A4U6QWJ7</accession>
<dbReference type="OrthoDB" id="9804822at2"/>
<keyword evidence="5 6" id="KW-0472">Membrane</keyword>
<evidence type="ECO:0000313" key="8">
    <source>
        <dbReference type="Proteomes" id="UP000308488"/>
    </source>
</evidence>
<protein>
    <submittedName>
        <fullName evidence="7">LysE family translocator</fullName>
    </submittedName>
</protein>
<comment type="caution">
    <text evidence="7">The sequence shown here is derived from an EMBL/GenBank/DDBJ whole genome shotgun (WGS) entry which is preliminary data.</text>
</comment>
<gene>
    <name evidence="7" type="ORF">FDP08_18400</name>
</gene>
<evidence type="ECO:0000256" key="3">
    <source>
        <dbReference type="ARBA" id="ARBA00022692"/>
    </source>
</evidence>
<evidence type="ECO:0000256" key="5">
    <source>
        <dbReference type="ARBA" id="ARBA00023136"/>
    </source>
</evidence>
<keyword evidence="8" id="KW-1185">Reference proteome</keyword>
<evidence type="ECO:0000256" key="4">
    <source>
        <dbReference type="ARBA" id="ARBA00022989"/>
    </source>
</evidence>
<dbReference type="GO" id="GO:0015171">
    <property type="term" value="F:amino acid transmembrane transporter activity"/>
    <property type="evidence" value="ECO:0007669"/>
    <property type="project" value="TreeGrafter"/>
</dbReference>
<dbReference type="PANTHER" id="PTHR30086">
    <property type="entry name" value="ARGININE EXPORTER PROTEIN ARGO"/>
    <property type="match status" value="1"/>
</dbReference>
<evidence type="ECO:0000313" key="7">
    <source>
        <dbReference type="EMBL" id="TKV64376.1"/>
    </source>
</evidence>
<evidence type="ECO:0000256" key="1">
    <source>
        <dbReference type="ARBA" id="ARBA00004651"/>
    </source>
</evidence>
<sequence length="221" mass="23721">MWIPTELFWAYLVAISLLTVTPGVDTLLVMRNAGRGGVERGLQDGCVTSVGICSGLFIHATLSALGISVLLVETAWAFTALKWAGACYLIWLGLSSLRQALRRAPEERSEPEAAGVRPSRMKPLTASMAFREGLLSNVLNPKTALFYMALLPQFIDPAGNAFQQSLFLAGVHFVLAMVWQCALAVLVVKSRRLGVGQGVKRTLNALTGGFFVAIGGKLATQ</sequence>
<comment type="subcellular location">
    <subcellularLocation>
        <location evidence="1">Cell membrane</location>
        <topology evidence="1">Multi-pass membrane protein</topology>
    </subcellularLocation>
</comment>
<feature type="transmembrane region" description="Helical" evidence="6">
    <location>
        <begin position="167"/>
        <end position="188"/>
    </location>
</feature>
<keyword evidence="2" id="KW-1003">Cell membrane</keyword>
<dbReference type="EMBL" id="SZYH01000002">
    <property type="protein sequence ID" value="TKV64376.1"/>
    <property type="molecule type" value="Genomic_DNA"/>
</dbReference>